<dbReference type="InterPro" id="IPR031441">
    <property type="entry name" value="Brme1"/>
</dbReference>
<dbReference type="AlphaFoldDB" id="A0A833ZHN8"/>
<dbReference type="GO" id="GO:1990918">
    <property type="term" value="P:double-strand break repair involved in meiotic recombination"/>
    <property type="evidence" value="ECO:0007669"/>
    <property type="project" value="InterPro"/>
</dbReference>
<feature type="region of interest" description="Disordered" evidence="1">
    <location>
        <begin position="225"/>
        <end position="401"/>
    </location>
</feature>
<feature type="region of interest" description="Disordered" evidence="1">
    <location>
        <begin position="1"/>
        <end position="194"/>
    </location>
</feature>
<dbReference type="Pfam" id="PF15710">
    <property type="entry name" value="Brme1"/>
    <property type="match status" value="2"/>
</dbReference>
<feature type="compositionally biased region" description="Gly residues" evidence="1">
    <location>
        <begin position="225"/>
        <end position="235"/>
    </location>
</feature>
<dbReference type="PANTHER" id="PTHR14583:SF0">
    <property type="entry name" value="BREAK REPAIR MEIOTIC RECOMBINASE RECRUITMENT FACTOR 1"/>
    <property type="match status" value="1"/>
</dbReference>
<evidence type="ECO:0000256" key="1">
    <source>
        <dbReference type="SAM" id="MobiDB-lite"/>
    </source>
</evidence>
<feature type="region of interest" description="Disordered" evidence="1">
    <location>
        <begin position="421"/>
        <end position="441"/>
    </location>
</feature>
<reference evidence="2 3" key="1">
    <citation type="journal article" date="2020" name="Nature">
        <title>Six reference-quality genomes reveal evolution of bat adaptations.</title>
        <authorList>
            <person name="Jebb D."/>
            <person name="Huang Z."/>
            <person name="Pippel M."/>
            <person name="Hughes G.M."/>
            <person name="Lavrichenko K."/>
            <person name="Devanna P."/>
            <person name="Winkler S."/>
            <person name="Jermiin L.S."/>
            <person name="Skirmuntt E.C."/>
            <person name="Katzourakis A."/>
            <person name="Burkitt-Gray L."/>
            <person name="Ray D.A."/>
            <person name="Sullivan K.A.M."/>
            <person name="Roscito J.G."/>
            <person name="Kirilenko B.M."/>
            <person name="Davalos L.M."/>
            <person name="Corthals A.P."/>
            <person name="Power M.L."/>
            <person name="Jones G."/>
            <person name="Ransome R.D."/>
            <person name="Dechmann D.K.N."/>
            <person name="Locatelli A.G."/>
            <person name="Puechmaille S.J."/>
            <person name="Fedrigo O."/>
            <person name="Jarvis E.D."/>
            <person name="Hiller M."/>
            <person name="Vernes S.C."/>
            <person name="Myers E.W."/>
            <person name="Teeling E.C."/>
        </authorList>
    </citation>
    <scope>NUCLEOTIDE SEQUENCE [LARGE SCALE GENOMIC DNA]</scope>
    <source>
        <strain evidence="2">Bat1K_MPI-CBG_1</strain>
    </source>
</reference>
<name>A0A833ZHN8_9CHIR</name>
<dbReference type="PANTHER" id="PTHR14583">
    <property type="entry name" value="UNCHARACTERIZED PROTEIN C19ORF57 FAMILY MEMBER"/>
    <property type="match status" value="1"/>
</dbReference>
<evidence type="ECO:0000313" key="2">
    <source>
        <dbReference type="EMBL" id="KAF6092567.1"/>
    </source>
</evidence>
<comment type="caution">
    <text evidence="2">The sequence shown here is derived from an EMBL/GenBank/DDBJ whole genome shotgun (WGS) entry which is preliminary data.</text>
</comment>
<proteinExistence type="predicted"/>
<feature type="region of interest" description="Disordered" evidence="1">
    <location>
        <begin position="484"/>
        <end position="523"/>
    </location>
</feature>
<feature type="compositionally biased region" description="Low complexity" evidence="1">
    <location>
        <begin position="324"/>
        <end position="334"/>
    </location>
</feature>
<dbReference type="Proteomes" id="UP000664940">
    <property type="component" value="Unassembled WGS sequence"/>
</dbReference>
<feature type="compositionally biased region" description="Polar residues" evidence="1">
    <location>
        <begin position="131"/>
        <end position="148"/>
    </location>
</feature>
<sequence>MSKRKRLRTSGEGVRPPKPPKNTRLRDSEGARHSFQLGPLHHPEESEGRSGPPPSIEQSGEEPGQVASSSLDKEAEAPSRLLAQPEKEPVACPPSQNSVGRFVPQFAKPRRAVTRLTATREEDLGSGAFSLETSPEPSAQQAGSQSWEESPGLTVWEARVPGGQTQADGTHSKHSVQNPVIPVSSKGDSQSEVLSDVSPEWGMVPLASERASQNYLLEQGINLPGGGGIEAGGIPGDLSQKGHLPSNGAEEQEPDLGAPQEEGAQGGAGVEQEKGESALGLATQDLEPGSAAQVPTDPMQTLSRAGREAEGSCSSPRHPSLRITVTTDVTTDPTGPEQRALEVAGPGGKADNRASASPNRKAPDGGHSGALLRGTPLTRETTGGRGEAEQEAEPPGDVLGSPAASLARAYVIQEPTICARDSSPVASEMGPVVDQTGQDQEGLGSMCALPLLSQTLGEKAAELGSHSREQDLGGLSLCLGASAPLHREAGDGPPRDARAHQGGPGAPTGPAGQPKHTPDSADQAMLEGFPTMELDFLPDSQIKDALEATNFGAPNEQVPWGVQDTVWHLSRQEERTCGHSHPWAWISLLEGLTQLDCSHMCSLFSVSCREHGGPLLAWHQPRPVRKLSPVFPTACVSGSPQVENWTHKGIQPCEATRMEDATDTVRGLIVELSNLNRLIMNAHRDLEAFKRLNYRKTKSAGKAPMPYTSKGAGTLP</sequence>
<accession>A0A833ZHN8</accession>
<evidence type="ECO:0000313" key="3">
    <source>
        <dbReference type="Proteomes" id="UP000664940"/>
    </source>
</evidence>
<organism evidence="2 3">
    <name type="scientific">Phyllostomus discolor</name>
    <name type="common">pale spear-nosed bat</name>
    <dbReference type="NCBI Taxonomy" id="89673"/>
    <lineage>
        <taxon>Eukaryota</taxon>
        <taxon>Metazoa</taxon>
        <taxon>Chordata</taxon>
        <taxon>Craniata</taxon>
        <taxon>Vertebrata</taxon>
        <taxon>Euteleostomi</taxon>
        <taxon>Mammalia</taxon>
        <taxon>Eutheria</taxon>
        <taxon>Laurasiatheria</taxon>
        <taxon>Chiroptera</taxon>
        <taxon>Yangochiroptera</taxon>
        <taxon>Phyllostomidae</taxon>
        <taxon>Phyllostominae</taxon>
        <taxon>Phyllostomus</taxon>
    </lineage>
</organism>
<dbReference type="EMBL" id="JABVXQ010000008">
    <property type="protein sequence ID" value="KAF6092567.1"/>
    <property type="molecule type" value="Genomic_DNA"/>
</dbReference>
<feature type="compositionally biased region" description="Basic and acidic residues" evidence="1">
    <location>
        <begin position="485"/>
        <end position="499"/>
    </location>
</feature>
<protein>
    <submittedName>
        <fullName evidence="2">Uncharacterized protein</fullName>
    </submittedName>
</protein>
<gene>
    <name evidence="2" type="ORF">HJG60_001727</name>
</gene>